<accession>A0A7R9Q3B2</accession>
<dbReference type="PANTHER" id="PTHR10270">
    <property type="entry name" value="SOX TRANSCRIPTION FACTOR"/>
    <property type="match status" value="1"/>
</dbReference>
<dbReference type="GO" id="GO:0000122">
    <property type="term" value="P:negative regulation of transcription by RNA polymerase II"/>
    <property type="evidence" value="ECO:0007669"/>
    <property type="project" value="TreeGrafter"/>
</dbReference>
<sequence>MTMTAMMSKNNDHVKRPMNAFMVWSRGQRRKMAQENPKMHNSEISKRLGQDWKLLTESEKRPFIDEAKRLRALHMKEHPDYKYRPRRKPKPMVKKDNGYLGSAQAYMSPSMSSPFDPMARFAAFTSSPSDIPVSVAGMSLESEKAATARSFPLSVPPLYAPGGHLNAMVNTMKMRGAELTPAALKANNDAFGNFWSSPSLYSQSAASSLLSSLSAHSHLTHPQATHPHQYNMNQNPCGTYLPAPNYHLPPVTSHSATNAQFSVDHFRNNPFAAAYFMSGLPKMDDRMASLAKLSPPPII</sequence>
<evidence type="ECO:0000313" key="7">
    <source>
        <dbReference type="Proteomes" id="UP000759131"/>
    </source>
</evidence>
<organism evidence="6">
    <name type="scientific">Medioppia subpectinata</name>
    <dbReference type="NCBI Taxonomy" id="1979941"/>
    <lineage>
        <taxon>Eukaryota</taxon>
        <taxon>Metazoa</taxon>
        <taxon>Ecdysozoa</taxon>
        <taxon>Arthropoda</taxon>
        <taxon>Chelicerata</taxon>
        <taxon>Arachnida</taxon>
        <taxon>Acari</taxon>
        <taxon>Acariformes</taxon>
        <taxon>Sarcoptiformes</taxon>
        <taxon>Oribatida</taxon>
        <taxon>Brachypylina</taxon>
        <taxon>Oppioidea</taxon>
        <taxon>Oppiidae</taxon>
        <taxon>Medioppia</taxon>
    </lineage>
</organism>
<dbReference type="PANTHER" id="PTHR10270:SF324">
    <property type="entry name" value="SOX DOMAIN-CONTAINING PROTEIN DICHAETE-RELATED"/>
    <property type="match status" value="1"/>
</dbReference>
<dbReference type="GO" id="GO:0030182">
    <property type="term" value="P:neuron differentiation"/>
    <property type="evidence" value="ECO:0007669"/>
    <property type="project" value="TreeGrafter"/>
</dbReference>
<dbReference type="FunFam" id="1.10.30.10:FF:000002">
    <property type="entry name" value="transcription factor Sox-2"/>
    <property type="match status" value="1"/>
</dbReference>
<feature type="domain" description="HMG box" evidence="5">
    <location>
        <begin position="14"/>
        <end position="82"/>
    </location>
</feature>
<dbReference type="InterPro" id="IPR036910">
    <property type="entry name" value="HMG_box_dom_sf"/>
</dbReference>
<dbReference type="GO" id="GO:0001228">
    <property type="term" value="F:DNA-binding transcription activator activity, RNA polymerase II-specific"/>
    <property type="evidence" value="ECO:0007669"/>
    <property type="project" value="TreeGrafter"/>
</dbReference>
<dbReference type="Pfam" id="PF00505">
    <property type="entry name" value="HMG_box"/>
    <property type="match status" value="1"/>
</dbReference>
<evidence type="ECO:0000259" key="5">
    <source>
        <dbReference type="PROSITE" id="PS50118"/>
    </source>
</evidence>
<evidence type="ECO:0000256" key="4">
    <source>
        <dbReference type="PROSITE-ProRule" id="PRU00267"/>
    </source>
</evidence>
<dbReference type="EMBL" id="CAJPIZ010008397">
    <property type="protein sequence ID" value="CAG2111100.1"/>
    <property type="molecule type" value="Genomic_DNA"/>
</dbReference>
<evidence type="ECO:0000313" key="6">
    <source>
        <dbReference type="EMBL" id="CAD7630670.1"/>
    </source>
</evidence>
<proteinExistence type="predicted"/>
<protein>
    <recommendedName>
        <fullName evidence="5">HMG box domain-containing protein</fullName>
    </recommendedName>
</protein>
<dbReference type="CDD" id="cd01388">
    <property type="entry name" value="HMG-box_SoxB"/>
    <property type="match status" value="1"/>
</dbReference>
<evidence type="ECO:0000256" key="2">
    <source>
        <dbReference type="ARBA" id="ARBA00023125"/>
    </source>
</evidence>
<dbReference type="GO" id="GO:0000978">
    <property type="term" value="F:RNA polymerase II cis-regulatory region sequence-specific DNA binding"/>
    <property type="evidence" value="ECO:0007669"/>
    <property type="project" value="TreeGrafter"/>
</dbReference>
<dbReference type="Proteomes" id="UP000759131">
    <property type="component" value="Unassembled WGS sequence"/>
</dbReference>
<evidence type="ECO:0000256" key="3">
    <source>
        <dbReference type="ARBA" id="ARBA00023242"/>
    </source>
</evidence>
<dbReference type="Gene3D" id="1.10.30.10">
    <property type="entry name" value="High mobility group box domain"/>
    <property type="match status" value="1"/>
</dbReference>
<name>A0A7R9Q3B2_9ACAR</name>
<dbReference type="InterPro" id="IPR050140">
    <property type="entry name" value="SRY-related_HMG-box_TF-like"/>
</dbReference>
<evidence type="ECO:0000256" key="1">
    <source>
        <dbReference type="ARBA" id="ARBA00004123"/>
    </source>
</evidence>
<dbReference type="SMART" id="SM00398">
    <property type="entry name" value="HMG"/>
    <property type="match status" value="1"/>
</dbReference>
<dbReference type="InterPro" id="IPR009071">
    <property type="entry name" value="HMG_box_dom"/>
</dbReference>
<dbReference type="SUPFAM" id="SSF47095">
    <property type="entry name" value="HMG-box"/>
    <property type="match status" value="1"/>
</dbReference>
<reference evidence="6" key="1">
    <citation type="submission" date="2020-11" db="EMBL/GenBank/DDBJ databases">
        <authorList>
            <person name="Tran Van P."/>
        </authorList>
    </citation>
    <scope>NUCLEOTIDE SEQUENCE</scope>
</reference>
<keyword evidence="7" id="KW-1185">Reference proteome</keyword>
<dbReference type="GO" id="GO:0005634">
    <property type="term" value="C:nucleus"/>
    <property type="evidence" value="ECO:0007669"/>
    <property type="project" value="UniProtKB-SubCell"/>
</dbReference>
<keyword evidence="3 4" id="KW-0539">Nucleus</keyword>
<dbReference type="OrthoDB" id="6247875at2759"/>
<gene>
    <name evidence="6" type="ORF">OSB1V03_LOCUS11082</name>
</gene>
<dbReference type="GO" id="GO:0007420">
    <property type="term" value="P:brain development"/>
    <property type="evidence" value="ECO:0007669"/>
    <property type="project" value="TreeGrafter"/>
</dbReference>
<dbReference type="PROSITE" id="PS50118">
    <property type="entry name" value="HMG_BOX_2"/>
    <property type="match status" value="1"/>
</dbReference>
<feature type="DNA-binding region" description="HMG box" evidence="4">
    <location>
        <begin position="14"/>
        <end position="82"/>
    </location>
</feature>
<dbReference type="EMBL" id="OC862972">
    <property type="protein sequence ID" value="CAD7630670.1"/>
    <property type="molecule type" value="Genomic_DNA"/>
</dbReference>
<dbReference type="AlphaFoldDB" id="A0A7R9Q3B2"/>
<keyword evidence="2 4" id="KW-0238">DNA-binding</keyword>
<comment type="subcellular location">
    <subcellularLocation>
        <location evidence="1">Nucleus</location>
    </subcellularLocation>
</comment>